<feature type="binding site" evidence="15">
    <location>
        <position position="86"/>
    </location>
    <ligand>
        <name>Zn(2+)</name>
        <dbReference type="ChEBI" id="CHEBI:29105"/>
        <note>catalytic</note>
    </ligand>
</feature>
<feature type="binding site" evidence="14">
    <location>
        <begin position="302"/>
        <end position="308"/>
    </location>
    <ligand>
        <name>NADP(+)</name>
        <dbReference type="ChEBI" id="CHEBI:58349"/>
    </ligand>
</feature>
<keyword evidence="18" id="KW-1185">Reference proteome</keyword>
<comment type="pathway">
    <text evidence="3 12">Cofactor biosynthesis; riboflavin biosynthesis; 5-amino-6-(D-ribitylamino)uracil from GTP: step 3/4.</text>
</comment>
<comment type="similarity">
    <text evidence="4 12">In the N-terminal section; belongs to the cytidine and deoxycytidylate deaminase family.</text>
</comment>
<protein>
    <recommendedName>
        <fullName evidence="12">Riboflavin biosynthesis protein RibD</fullName>
    </recommendedName>
    <domain>
        <recommendedName>
            <fullName evidence="12">Diaminohydroxyphosphoribosylaminopyrimidine deaminase</fullName>
            <shortName evidence="12">DRAP deaminase</shortName>
            <ecNumber evidence="12">3.5.4.26</ecNumber>
        </recommendedName>
        <alternativeName>
            <fullName evidence="12">Riboflavin-specific deaminase</fullName>
        </alternativeName>
    </domain>
    <domain>
        <recommendedName>
            <fullName evidence="12">5-amino-6-(5-phosphoribosylamino)uracil reductase</fullName>
            <ecNumber evidence="12">1.1.1.193</ecNumber>
        </recommendedName>
        <alternativeName>
            <fullName evidence="12">HTP reductase</fullName>
        </alternativeName>
    </domain>
</protein>
<comment type="pathway">
    <text evidence="2 12">Cofactor biosynthesis; riboflavin biosynthesis; 5-amino-6-(D-ribitylamino)uracil from GTP: step 2/4.</text>
</comment>
<comment type="catalytic activity">
    <reaction evidence="12">
        <text>2,5-diamino-6-hydroxy-4-(5-phosphoribosylamino)-pyrimidine + H2O + H(+) = 5-amino-6-(5-phospho-D-ribosylamino)uracil + NH4(+)</text>
        <dbReference type="Rhea" id="RHEA:21868"/>
        <dbReference type="ChEBI" id="CHEBI:15377"/>
        <dbReference type="ChEBI" id="CHEBI:15378"/>
        <dbReference type="ChEBI" id="CHEBI:28938"/>
        <dbReference type="ChEBI" id="CHEBI:58453"/>
        <dbReference type="ChEBI" id="CHEBI:58614"/>
        <dbReference type="EC" id="3.5.4.26"/>
    </reaction>
</comment>
<dbReference type="EMBL" id="JABBGH010000002">
    <property type="protein sequence ID" value="NML66002.1"/>
    <property type="molecule type" value="Genomic_DNA"/>
</dbReference>
<dbReference type="InterPro" id="IPR004794">
    <property type="entry name" value="Eubact_RibD"/>
</dbReference>
<dbReference type="Gene3D" id="3.40.430.10">
    <property type="entry name" value="Dihydrofolate Reductase, subunit A"/>
    <property type="match status" value="1"/>
</dbReference>
<feature type="binding site" evidence="15">
    <location>
        <position position="59"/>
    </location>
    <ligand>
        <name>Zn(2+)</name>
        <dbReference type="ChEBI" id="CHEBI:29105"/>
        <note>catalytic</note>
    </ligand>
</feature>
<organism evidence="17 18">
    <name type="scientific">Hymenobacter polaris</name>
    <dbReference type="NCBI Taxonomy" id="2682546"/>
    <lineage>
        <taxon>Bacteria</taxon>
        <taxon>Pseudomonadati</taxon>
        <taxon>Bacteroidota</taxon>
        <taxon>Cytophagia</taxon>
        <taxon>Cytophagales</taxon>
        <taxon>Hymenobacteraceae</taxon>
        <taxon>Hymenobacter</taxon>
    </lineage>
</organism>
<dbReference type="RefSeq" id="WP_169531662.1">
    <property type="nucleotide sequence ID" value="NZ_JABBGH010000002.1"/>
</dbReference>
<dbReference type="GO" id="GO:0008835">
    <property type="term" value="F:diaminohydroxyphosphoribosylaminopyrimidine deaminase activity"/>
    <property type="evidence" value="ECO:0007669"/>
    <property type="project" value="UniProtKB-EC"/>
</dbReference>
<dbReference type="CDD" id="cd01284">
    <property type="entry name" value="Riboflavin_deaminase-reductase"/>
    <property type="match status" value="1"/>
</dbReference>
<evidence type="ECO:0000256" key="15">
    <source>
        <dbReference type="PIRSR" id="PIRSR006769-3"/>
    </source>
</evidence>
<evidence type="ECO:0000256" key="7">
    <source>
        <dbReference type="ARBA" id="ARBA00022723"/>
    </source>
</evidence>
<evidence type="ECO:0000256" key="10">
    <source>
        <dbReference type="ARBA" id="ARBA00023002"/>
    </source>
</evidence>
<feature type="binding site" evidence="14">
    <location>
        <position position="215"/>
    </location>
    <ligand>
        <name>substrate</name>
    </ligand>
</feature>
<feature type="binding site" evidence="14">
    <location>
        <position position="300"/>
    </location>
    <ligand>
        <name>substrate</name>
    </ligand>
</feature>
<feature type="binding site" evidence="14">
    <location>
        <position position="211"/>
    </location>
    <ligand>
        <name>NADP(+)</name>
        <dbReference type="ChEBI" id="CHEBI:58349"/>
    </ligand>
</feature>
<evidence type="ECO:0000256" key="8">
    <source>
        <dbReference type="ARBA" id="ARBA00022833"/>
    </source>
</evidence>
<gene>
    <name evidence="17" type="primary">ribD</name>
    <name evidence="17" type="ORF">HHL22_12385</name>
</gene>
<sequence>MPSPTPPPPDDALFMRRALDLALLGQGHTRPNPLVGCVVVGPGGTIIGEGYHQRHGGPHAEVNALASVLQPELLRQSRVFVTLEPCAHHGKTPPCADLLIAQGVPEVIVCNDDPNPLVAGKGLGKLRAAGIRVSTGLLASEGRWLNRRFFTFMEQQRPYLVLKWAESADGFMAGPHFQQVQISGPQAQLLTHQWRSEEAGILVGTRTALHDNPRLNVREWTGEQPTRLLIDKNLSLPPSHHVLDRSQPTIVYTHRERPSQPNLTYVTLPFAAPGQPPAPDLLPAILADLHQRQVQSVLVEGGPTVLGALLHLNLWDEIRVFRSPKRLERGIAAPRLGLRGWQSHEKVGPDDLFRYLNH</sequence>
<evidence type="ECO:0000256" key="4">
    <source>
        <dbReference type="ARBA" id="ARBA00005259"/>
    </source>
</evidence>
<dbReference type="GO" id="GO:0008703">
    <property type="term" value="F:5-amino-6-(5-phosphoribosylamino)uracil reductase activity"/>
    <property type="evidence" value="ECO:0007669"/>
    <property type="project" value="UniProtKB-EC"/>
</dbReference>
<evidence type="ECO:0000256" key="1">
    <source>
        <dbReference type="ARBA" id="ARBA00002151"/>
    </source>
</evidence>
<evidence type="ECO:0000256" key="6">
    <source>
        <dbReference type="ARBA" id="ARBA00022619"/>
    </source>
</evidence>
<dbReference type="EC" id="1.1.1.193" evidence="12"/>
<dbReference type="InterPro" id="IPR050765">
    <property type="entry name" value="Riboflavin_Biosynth_HTPR"/>
</dbReference>
<dbReference type="PIRSF" id="PIRSF006769">
    <property type="entry name" value="RibD"/>
    <property type="match status" value="1"/>
</dbReference>
<evidence type="ECO:0000256" key="2">
    <source>
        <dbReference type="ARBA" id="ARBA00004882"/>
    </source>
</evidence>
<keyword evidence="11" id="KW-0511">Multifunctional enzyme</keyword>
<feature type="active site" description="Proton donor" evidence="13">
    <location>
        <position position="61"/>
    </location>
</feature>
<dbReference type="GO" id="GO:0008270">
    <property type="term" value="F:zinc ion binding"/>
    <property type="evidence" value="ECO:0007669"/>
    <property type="project" value="InterPro"/>
</dbReference>
<feature type="binding site" evidence="14">
    <location>
        <position position="207"/>
    </location>
    <ligand>
        <name>NADP(+)</name>
        <dbReference type="ChEBI" id="CHEBI:58349"/>
    </ligand>
</feature>
<comment type="caution">
    <text evidence="17">The sequence shown here is derived from an EMBL/GenBank/DDBJ whole genome shotgun (WGS) entry which is preliminary data.</text>
</comment>
<comment type="similarity">
    <text evidence="5 12">In the C-terminal section; belongs to the HTP reductase family.</text>
</comment>
<dbReference type="InterPro" id="IPR016192">
    <property type="entry name" value="APOBEC/CMP_deaminase_Zn-bd"/>
</dbReference>
<name>A0A7Y0AF23_9BACT</name>
<comment type="catalytic activity">
    <reaction evidence="12">
        <text>5-amino-6-(5-phospho-D-ribitylamino)uracil + NADP(+) = 5-amino-6-(5-phospho-D-ribosylamino)uracil + NADPH + H(+)</text>
        <dbReference type="Rhea" id="RHEA:17845"/>
        <dbReference type="ChEBI" id="CHEBI:15378"/>
        <dbReference type="ChEBI" id="CHEBI:57783"/>
        <dbReference type="ChEBI" id="CHEBI:58349"/>
        <dbReference type="ChEBI" id="CHEBI:58421"/>
        <dbReference type="ChEBI" id="CHEBI:58453"/>
        <dbReference type="EC" id="1.1.1.193"/>
    </reaction>
</comment>
<evidence type="ECO:0000259" key="16">
    <source>
        <dbReference type="PROSITE" id="PS51747"/>
    </source>
</evidence>
<keyword evidence="7 12" id="KW-0479">Metal-binding</keyword>
<dbReference type="InterPro" id="IPR016193">
    <property type="entry name" value="Cytidine_deaminase-like"/>
</dbReference>
<dbReference type="InterPro" id="IPR024072">
    <property type="entry name" value="DHFR-like_dom_sf"/>
</dbReference>
<dbReference type="SUPFAM" id="SSF53597">
    <property type="entry name" value="Dihydrofolate reductase-like"/>
    <property type="match status" value="1"/>
</dbReference>
<feature type="binding site" evidence="15">
    <location>
        <position position="95"/>
    </location>
    <ligand>
        <name>Zn(2+)</name>
        <dbReference type="ChEBI" id="CHEBI:29105"/>
        <note>catalytic</note>
    </ligand>
</feature>
<evidence type="ECO:0000256" key="13">
    <source>
        <dbReference type="PIRSR" id="PIRSR006769-1"/>
    </source>
</evidence>
<evidence type="ECO:0000256" key="5">
    <source>
        <dbReference type="ARBA" id="ARBA00007417"/>
    </source>
</evidence>
<keyword evidence="8 12" id="KW-0862">Zinc</keyword>
<feature type="binding site" evidence="14">
    <location>
        <position position="218"/>
    </location>
    <ligand>
        <name>substrate</name>
    </ligand>
</feature>
<feature type="binding site" evidence="14">
    <location>
        <position position="195"/>
    </location>
    <ligand>
        <name>NADP(+)</name>
        <dbReference type="ChEBI" id="CHEBI:58349"/>
    </ligand>
</feature>
<dbReference type="PROSITE" id="PS00903">
    <property type="entry name" value="CYT_DCMP_DEAMINASES_1"/>
    <property type="match status" value="1"/>
</dbReference>
<feature type="binding site" evidence="14">
    <location>
        <position position="165"/>
    </location>
    <ligand>
        <name>NADP(+)</name>
        <dbReference type="ChEBI" id="CHEBI:58349"/>
    </ligand>
</feature>
<keyword evidence="9 12" id="KW-0521">NADP</keyword>
<dbReference type="GO" id="GO:0009231">
    <property type="term" value="P:riboflavin biosynthetic process"/>
    <property type="evidence" value="ECO:0007669"/>
    <property type="project" value="UniProtKB-UniPathway"/>
</dbReference>
<dbReference type="PANTHER" id="PTHR38011">
    <property type="entry name" value="DIHYDROFOLATE REDUCTASE FAMILY PROTEIN (AFU_ORTHOLOGUE AFUA_8G06820)"/>
    <property type="match status" value="1"/>
</dbReference>
<dbReference type="SUPFAM" id="SSF53927">
    <property type="entry name" value="Cytidine deaminase-like"/>
    <property type="match status" value="1"/>
</dbReference>
<dbReference type="EC" id="3.5.4.26" evidence="12"/>
<evidence type="ECO:0000256" key="11">
    <source>
        <dbReference type="ARBA" id="ARBA00023268"/>
    </source>
</evidence>
<evidence type="ECO:0000256" key="12">
    <source>
        <dbReference type="PIRNR" id="PIRNR006769"/>
    </source>
</evidence>
<comment type="function">
    <text evidence="1 12">Converts 2,5-diamino-6-(ribosylamino)-4(3h)-pyrimidinone 5'-phosphate into 5-amino-6-(ribosylamino)-2,4(1h,3h)-pyrimidinedione 5'-phosphate.</text>
</comment>
<dbReference type="PROSITE" id="PS51747">
    <property type="entry name" value="CYT_DCMP_DEAMINASES_2"/>
    <property type="match status" value="1"/>
</dbReference>
<reference evidence="17 18" key="1">
    <citation type="submission" date="2020-04" db="EMBL/GenBank/DDBJ databases">
        <title>Hymenobacter polaris sp. nov., isolated from Arctic soil.</title>
        <authorList>
            <person name="Dahal R.H."/>
        </authorList>
    </citation>
    <scope>NUCLEOTIDE SEQUENCE [LARGE SCALE GENOMIC DNA]</scope>
    <source>
        <strain evidence="17 18">RP-2-7</strain>
    </source>
</reference>
<dbReference type="Pfam" id="PF00383">
    <property type="entry name" value="dCMP_cyt_deam_1"/>
    <property type="match status" value="1"/>
</dbReference>
<dbReference type="Pfam" id="PF01872">
    <property type="entry name" value="RibD_C"/>
    <property type="match status" value="1"/>
</dbReference>
<dbReference type="NCBIfam" id="TIGR00326">
    <property type="entry name" value="eubact_ribD"/>
    <property type="match status" value="1"/>
</dbReference>
<dbReference type="PANTHER" id="PTHR38011:SF7">
    <property type="entry name" value="2,5-DIAMINO-6-RIBOSYLAMINO-4(3H)-PYRIMIDINONE 5'-PHOSPHATE REDUCTASE"/>
    <property type="match status" value="1"/>
</dbReference>
<keyword evidence="6 12" id="KW-0686">Riboflavin biosynthesis</keyword>
<comment type="cofactor">
    <cofactor evidence="12 15">
        <name>Zn(2+)</name>
        <dbReference type="ChEBI" id="CHEBI:29105"/>
    </cofactor>
    <text evidence="12 15">Binds 1 zinc ion.</text>
</comment>
<evidence type="ECO:0000313" key="17">
    <source>
        <dbReference type="EMBL" id="NML66002.1"/>
    </source>
</evidence>
<evidence type="ECO:0000256" key="14">
    <source>
        <dbReference type="PIRSR" id="PIRSR006769-2"/>
    </source>
</evidence>
<dbReference type="Gene3D" id="3.40.140.10">
    <property type="entry name" value="Cytidine Deaminase, domain 2"/>
    <property type="match status" value="1"/>
</dbReference>
<dbReference type="Proteomes" id="UP000559626">
    <property type="component" value="Unassembled WGS sequence"/>
</dbReference>
<dbReference type="AlphaFoldDB" id="A0A7Y0AF23"/>
<accession>A0A7Y0AF23</accession>
<evidence type="ECO:0000313" key="18">
    <source>
        <dbReference type="Proteomes" id="UP000559626"/>
    </source>
</evidence>
<keyword evidence="12 17" id="KW-0378">Hydrolase</keyword>
<keyword evidence="10 12" id="KW-0560">Oxidoreductase</keyword>
<dbReference type="InterPro" id="IPR002125">
    <property type="entry name" value="CMP_dCMP_dom"/>
</dbReference>
<feature type="domain" description="CMP/dCMP-type deaminase" evidence="16">
    <location>
        <begin position="9"/>
        <end position="134"/>
    </location>
</feature>
<evidence type="ECO:0000256" key="3">
    <source>
        <dbReference type="ARBA" id="ARBA00004910"/>
    </source>
</evidence>
<dbReference type="UniPathway" id="UPA00275">
    <property type="reaction ID" value="UER00401"/>
</dbReference>
<dbReference type="InterPro" id="IPR002734">
    <property type="entry name" value="RibDG_C"/>
</dbReference>
<evidence type="ECO:0000256" key="9">
    <source>
        <dbReference type="ARBA" id="ARBA00022857"/>
    </source>
</evidence>
<proteinExistence type="inferred from homology"/>